<organism evidence="1 2">
    <name type="scientific">Actinomycetospora atypica</name>
    <dbReference type="NCBI Taxonomy" id="1290095"/>
    <lineage>
        <taxon>Bacteria</taxon>
        <taxon>Bacillati</taxon>
        <taxon>Actinomycetota</taxon>
        <taxon>Actinomycetes</taxon>
        <taxon>Pseudonocardiales</taxon>
        <taxon>Pseudonocardiaceae</taxon>
        <taxon>Actinomycetospora</taxon>
    </lineage>
</organism>
<proteinExistence type="predicted"/>
<evidence type="ECO:0000313" key="1">
    <source>
        <dbReference type="EMBL" id="MFC5065957.1"/>
    </source>
</evidence>
<dbReference type="EMBL" id="JBHSIV010000052">
    <property type="protein sequence ID" value="MFC5065957.1"/>
    <property type="molecule type" value="Genomic_DNA"/>
</dbReference>
<dbReference type="Proteomes" id="UP001595947">
    <property type="component" value="Unassembled WGS sequence"/>
</dbReference>
<gene>
    <name evidence="1" type="ORF">ACFPBZ_27325</name>
</gene>
<keyword evidence="2" id="KW-1185">Reference proteome</keyword>
<comment type="caution">
    <text evidence="1">The sequence shown here is derived from an EMBL/GenBank/DDBJ whole genome shotgun (WGS) entry which is preliminary data.</text>
</comment>
<accession>A0ABV9YVU8</accession>
<sequence length="173" mass="18949">MRFTDRLTAVLLGREPTPDGFTGTLEDEERVLADSRTRAGEVVLATDRGLWVGDRRIAWHLVSKATWANGALVVVEAVESARHGTVVVLADAPPLRLPLPEPGKVPETVHRRVTGVIHSRQHHDLPSGGAWFVQRRTPEGILLHVRPDPGTDPDEVRVLAEGVGEKLQRPDPA</sequence>
<dbReference type="RefSeq" id="WP_378039274.1">
    <property type="nucleotide sequence ID" value="NZ_JBHSIV010000052.1"/>
</dbReference>
<protein>
    <submittedName>
        <fullName evidence="1">Uncharacterized protein</fullName>
    </submittedName>
</protein>
<reference evidence="2" key="1">
    <citation type="journal article" date="2019" name="Int. J. Syst. Evol. Microbiol.">
        <title>The Global Catalogue of Microorganisms (GCM) 10K type strain sequencing project: providing services to taxonomists for standard genome sequencing and annotation.</title>
        <authorList>
            <consortium name="The Broad Institute Genomics Platform"/>
            <consortium name="The Broad Institute Genome Sequencing Center for Infectious Disease"/>
            <person name="Wu L."/>
            <person name="Ma J."/>
        </authorList>
    </citation>
    <scope>NUCLEOTIDE SEQUENCE [LARGE SCALE GENOMIC DNA]</scope>
    <source>
        <strain evidence="2">CGMCC 4.7093</strain>
    </source>
</reference>
<evidence type="ECO:0000313" key="2">
    <source>
        <dbReference type="Proteomes" id="UP001595947"/>
    </source>
</evidence>
<name>A0ABV9YVU8_9PSEU</name>